<keyword evidence="2" id="KW-0548">Nucleotidyltransferase</keyword>
<protein>
    <recommendedName>
        <fullName evidence="3">DNA polymerase beta thumb domain-containing protein</fullName>
    </recommendedName>
</protein>
<dbReference type="EMBL" id="LAZR01000300">
    <property type="protein sequence ID" value="KKN76090.1"/>
    <property type="molecule type" value="Genomic_DNA"/>
</dbReference>
<reference evidence="4" key="1">
    <citation type="journal article" date="2015" name="Nature">
        <title>Complex archaea that bridge the gap between prokaryotes and eukaryotes.</title>
        <authorList>
            <person name="Spang A."/>
            <person name="Saw J.H."/>
            <person name="Jorgensen S.L."/>
            <person name="Zaremba-Niedzwiedzka K."/>
            <person name="Martijn J."/>
            <person name="Lind A.E."/>
            <person name="van Eijk R."/>
            <person name="Schleper C."/>
            <person name="Guy L."/>
            <person name="Ettema T.J."/>
        </authorList>
    </citation>
    <scope>NUCLEOTIDE SEQUENCE</scope>
</reference>
<proteinExistence type="predicted"/>
<dbReference type="Gene3D" id="3.30.460.10">
    <property type="entry name" value="Beta Polymerase, domain 2"/>
    <property type="match status" value="1"/>
</dbReference>
<dbReference type="SUPFAM" id="SSF81301">
    <property type="entry name" value="Nucleotidyltransferase"/>
    <property type="match status" value="1"/>
</dbReference>
<dbReference type="InterPro" id="IPR037160">
    <property type="entry name" value="DNA_Pol_thumb_sf"/>
</dbReference>
<evidence type="ECO:0000256" key="1">
    <source>
        <dbReference type="ARBA" id="ARBA00022679"/>
    </source>
</evidence>
<feature type="domain" description="DNA polymerase beta thumb" evidence="3">
    <location>
        <begin position="123"/>
        <end position="155"/>
    </location>
</feature>
<gene>
    <name evidence="4" type="ORF">LCGC14_0374800</name>
</gene>
<dbReference type="AlphaFoldDB" id="A0A0F9T499"/>
<dbReference type="InterPro" id="IPR029398">
    <property type="entry name" value="PolB_thumb"/>
</dbReference>
<comment type="caution">
    <text evidence="4">The sequence shown here is derived from an EMBL/GenBank/DDBJ whole genome shotgun (WGS) entry which is preliminary data.</text>
</comment>
<dbReference type="Gene3D" id="3.30.210.10">
    <property type="entry name" value="DNA polymerase, thumb domain"/>
    <property type="match status" value="1"/>
</dbReference>
<keyword evidence="1" id="KW-0808">Transferase</keyword>
<organism evidence="4">
    <name type="scientific">marine sediment metagenome</name>
    <dbReference type="NCBI Taxonomy" id="412755"/>
    <lineage>
        <taxon>unclassified sequences</taxon>
        <taxon>metagenomes</taxon>
        <taxon>ecological metagenomes</taxon>
    </lineage>
</organism>
<evidence type="ECO:0000259" key="3">
    <source>
        <dbReference type="Pfam" id="PF14791"/>
    </source>
</evidence>
<sequence>MELEKALEIAERVKEKLKPYCERIEIAGSIRRKKLEVGDIEIVAISNDRFGLGLIVNRWEKVRGEVSGKYTQRILPEGIKLDLFFATKENWGLIYAIRSGNAEFSYKVLATGWCKKGYKSIKGMLHKGEEPIEVREEIDLFNLIGIDYIKPEERN</sequence>
<evidence type="ECO:0000256" key="2">
    <source>
        <dbReference type="ARBA" id="ARBA00022695"/>
    </source>
</evidence>
<accession>A0A0F9T499</accession>
<evidence type="ECO:0000313" key="4">
    <source>
        <dbReference type="EMBL" id="KKN76090.1"/>
    </source>
</evidence>
<name>A0A0F9T499_9ZZZZ</name>
<dbReference type="InterPro" id="IPR043519">
    <property type="entry name" value="NT_sf"/>
</dbReference>
<dbReference type="Pfam" id="PF14791">
    <property type="entry name" value="DNA_pol_B_thumb"/>
    <property type="match status" value="1"/>
</dbReference>
<dbReference type="GO" id="GO:0016779">
    <property type="term" value="F:nucleotidyltransferase activity"/>
    <property type="evidence" value="ECO:0007669"/>
    <property type="project" value="UniProtKB-KW"/>
</dbReference>